<organism evidence="2 3">
    <name type="scientific">Fictibacillus enclensis</name>
    <dbReference type="NCBI Taxonomy" id="1017270"/>
    <lineage>
        <taxon>Bacteria</taxon>
        <taxon>Bacillati</taxon>
        <taxon>Bacillota</taxon>
        <taxon>Bacilli</taxon>
        <taxon>Bacillales</taxon>
        <taxon>Fictibacillaceae</taxon>
        <taxon>Fictibacillus</taxon>
    </lineage>
</organism>
<dbReference type="RefSeq" id="WP_061974417.1">
    <property type="nucleotide sequence ID" value="NZ_CP126109.1"/>
</dbReference>
<protein>
    <recommendedName>
        <fullName evidence="4">YfhD family protein</fullName>
    </recommendedName>
</protein>
<evidence type="ECO:0000313" key="3">
    <source>
        <dbReference type="Proteomes" id="UP000054099"/>
    </source>
</evidence>
<feature type="region of interest" description="Disordered" evidence="1">
    <location>
        <begin position="1"/>
        <end position="25"/>
    </location>
</feature>
<evidence type="ECO:0000256" key="1">
    <source>
        <dbReference type="SAM" id="MobiDB-lite"/>
    </source>
</evidence>
<name>A0A0V8J1V4_9BACL</name>
<dbReference type="EMBL" id="LNQN01000006">
    <property type="protein sequence ID" value="KSU80937.1"/>
    <property type="molecule type" value="Genomic_DNA"/>
</dbReference>
<proteinExistence type="predicted"/>
<keyword evidence="3" id="KW-1185">Reference proteome</keyword>
<comment type="caution">
    <text evidence="2">The sequence shown here is derived from an EMBL/GenBank/DDBJ whole genome shotgun (WGS) entry which is preliminary data.</text>
</comment>
<evidence type="ECO:0008006" key="4">
    <source>
        <dbReference type="Google" id="ProtNLM"/>
    </source>
</evidence>
<feature type="region of interest" description="Disordered" evidence="1">
    <location>
        <begin position="42"/>
        <end position="65"/>
    </location>
</feature>
<gene>
    <name evidence="2" type="ORF">AS030_18455</name>
</gene>
<reference evidence="2 3" key="1">
    <citation type="journal article" date="2014" name="Antonie Van Leeuwenhoek">
        <title>Fictibacillus enclensis sp. nov., isolated from marine sediment.</title>
        <authorList>
            <person name="Dastager S.G."/>
            <person name="Mawlankar R."/>
            <person name="Srinivasan K."/>
            <person name="Tang S.K."/>
            <person name="Lee J.C."/>
            <person name="Ramana V.V."/>
            <person name="Shouche Y.S."/>
        </authorList>
    </citation>
    <scope>NUCLEOTIDE SEQUENCE [LARGE SCALE GENOMIC DNA]</scope>
    <source>
        <strain evidence="2 3">NIO-1003</strain>
    </source>
</reference>
<feature type="compositionally biased region" description="Basic and acidic residues" evidence="1">
    <location>
        <begin position="56"/>
        <end position="65"/>
    </location>
</feature>
<dbReference type="AlphaFoldDB" id="A0A0V8J1V4"/>
<evidence type="ECO:0000313" key="2">
    <source>
        <dbReference type="EMBL" id="KSU80937.1"/>
    </source>
</evidence>
<dbReference type="Pfam" id="PF14151">
    <property type="entry name" value="YfhD"/>
    <property type="match status" value="1"/>
</dbReference>
<dbReference type="InterPro" id="IPR025435">
    <property type="entry name" value="YfhD-like"/>
</dbReference>
<accession>A0A0V8J1V4</accession>
<sequence length="65" mass="7363">MGRGNSHKQPARDKNKAKLPQTPKYEIVHDNQEAELAEELTSQYELTSPPGFEPTEVVRKDEGNK</sequence>
<dbReference type="Proteomes" id="UP000054099">
    <property type="component" value="Unassembled WGS sequence"/>
</dbReference>